<accession>A0A6S7AQK1</accession>
<keyword evidence="2" id="KW-1185">Reference proteome</keyword>
<dbReference type="EMBL" id="CADIJQ010000018">
    <property type="protein sequence ID" value="CAB3743591.1"/>
    <property type="molecule type" value="Genomic_DNA"/>
</dbReference>
<protein>
    <submittedName>
        <fullName evidence="1">Uncharacterized protein</fullName>
    </submittedName>
</protein>
<dbReference type="AlphaFoldDB" id="A0A6S7AQK1"/>
<evidence type="ECO:0000313" key="2">
    <source>
        <dbReference type="Proteomes" id="UP000494269"/>
    </source>
</evidence>
<organism evidence="1 2">
    <name type="scientific">Achromobacter kerstersii</name>
    <dbReference type="NCBI Taxonomy" id="1353890"/>
    <lineage>
        <taxon>Bacteria</taxon>
        <taxon>Pseudomonadati</taxon>
        <taxon>Pseudomonadota</taxon>
        <taxon>Betaproteobacteria</taxon>
        <taxon>Burkholderiales</taxon>
        <taxon>Alcaligenaceae</taxon>
        <taxon>Achromobacter</taxon>
    </lineage>
</organism>
<dbReference type="Proteomes" id="UP000494269">
    <property type="component" value="Unassembled WGS sequence"/>
</dbReference>
<reference evidence="1 2" key="1">
    <citation type="submission" date="2020-04" db="EMBL/GenBank/DDBJ databases">
        <authorList>
            <person name="De Canck E."/>
        </authorList>
    </citation>
    <scope>NUCLEOTIDE SEQUENCE [LARGE SCALE GENOMIC DNA]</scope>
    <source>
        <strain evidence="1 2">LMG 3441</strain>
    </source>
</reference>
<proteinExistence type="predicted"/>
<evidence type="ECO:0000313" key="1">
    <source>
        <dbReference type="EMBL" id="CAB3743591.1"/>
    </source>
</evidence>
<sequence>MRQIPWVKKAKTFSQLRSLNLLIVARQRVASGSGRPDVEIAALSERGKSEFERLIRREEGDDWTAYGRAPYVGRP</sequence>
<gene>
    <name evidence="1" type="ORF">LMG3441_06012</name>
</gene>
<name>A0A6S7AQK1_9BURK</name>